<feature type="compositionally biased region" description="Basic and acidic residues" evidence="1">
    <location>
        <begin position="316"/>
        <end position="330"/>
    </location>
</feature>
<dbReference type="AlphaFoldDB" id="M5PQM6"/>
<protein>
    <submittedName>
        <fullName evidence="2">DNA repair photolyase</fullName>
    </submittedName>
</protein>
<dbReference type="Pfam" id="PF08902">
    <property type="entry name" value="DUF1848"/>
    <property type="match status" value="1"/>
</dbReference>
<feature type="compositionally biased region" description="Low complexity" evidence="1">
    <location>
        <begin position="261"/>
        <end position="278"/>
    </location>
</feature>
<dbReference type="RefSeq" id="WP_005988371.1">
    <property type="nucleotide sequence ID" value="NZ_AOSV01000030.1"/>
</dbReference>
<sequence>MRWPRVDIDTPHGLRQAIAPAVITASRATDIPAFHSGWMLNRLAVGWCRWDNPFGGPSQHVSFAHLRAVVLFTKNPLPGLGLLRELERRGLPFYIHVTLNDYETEGWEPGLPSLDQRVRDFAELSGRLGRERVIWRFDPLLCSEATPPPALLRRLEFLGERLHAHTERFVFSFAHLERYAKVRRNLAAAGVRARSFTTAEMCDMAGRIADLCRVWGLAPAACGEELDFTDCGIERGRCVDPTLLLRLAPDDAELARLYGPRRPGQGLLPGAPGPAGSPKDAGQRKACGCAPAKDIGGYTTCGHGCVYCYANSSPEAGRRNAARVDTRSEALKPGGAESMG</sequence>
<dbReference type="GO" id="GO:0016829">
    <property type="term" value="F:lyase activity"/>
    <property type="evidence" value="ECO:0007669"/>
    <property type="project" value="UniProtKB-KW"/>
</dbReference>
<dbReference type="Proteomes" id="UP000011922">
    <property type="component" value="Unassembled WGS sequence"/>
</dbReference>
<feature type="region of interest" description="Disordered" evidence="1">
    <location>
        <begin position="261"/>
        <end position="280"/>
    </location>
</feature>
<evidence type="ECO:0000313" key="3">
    <source>
        <dbReference type="Proteomes" id="UP000011922"/>
    </source>
</evidence>
<dbReference type="OrthoDB" id="9771212at2"/>
<comment type="caution">
    <text evidence="2">The sequence shown here is derived from an EMBL/GenBank/DDBJ whole genome shotgun (WGS) entry which is preliminary data.</text>
</comment>
<organism evidence="2 3">
    <name type="scientific">Desulfocurvibacter africanus PCS</name>
    <dbReference type="NCBI Taxonomy" id="1262666"/>
    <lineage>
        <taxon>Bacteria</taxon>
        <taxon>Pseudomonadati</taxon>
        <taxon>Thermodesulfobacteriota</taxon>
        <taxon>Desulfovibrionia</taxon>
        <taxon>Desulfovibrionales</taxon>
        <taxon>Desulfovibrionaceae</taxon>
        <taxon>Desulfocurvibacter</taxon>
    </lineage>
</organism>
<feature type="region of interest" description="Disordered" evidence="1">
    <location>
        <begin position="315"/>
        <end position="340"/>
    </location>
</feature>
<dbReference type="EMBL" id="AOSV01000030">
    <property type="protein sequence ID" value="EMG36389.1"/>
    <property type="molecule type" value="Genomic_DNA"/>
</dbReference>
<keyword evidence="2" id="KW-0456">Lyase</keyword>
<evidence type="ECO:0000313" key="2">
    <source>
        <dbReference type="EMBL" id="EMG36389.1"/>
    </source>
</evidence>
<dbReference type="InterPro" id="IPR014998">
    <property type="entry name" value="DUF1848"/>
</dbReference>
<dbReference type="PATRIC" id="fig|1262666.3.peg.2928"/>
<reference evidence="2 3" key="1">
    <citation type="journal article" date="2013" name="Genome Announc.">
        <title>Draft Genome Sequence for Desulfovibrio africanus Strain PCS.</title>
        <authorList>
            <person name="Brown S.D."/>
            <person name="Utturkar S.M."/>
            <person name="Arkin A.P."/>
            <person name="Deutschbauer A.M."/>
            <person name="Elias D.A."/>
            <person name="Hazen T.C."/>
            <person name="Chakraborty R."/>
        </authorList>
    </citation>
    <scope>NUCLEOTIDE SEQUENCE [LARGE SCALE GENOMIC DNA]</scope>
    <source>
        <strain evidence="2 3">PCS</strain>
    </source>
</reference>
<proteinExistence type="predicted"/>
<name>M5PQM6_DESAF</name>
<evidence type="ECO:0000256" key="1">
    <source>
        <dbReference type="SAM" id="MobiDB-lite"/>
    </source>
</evidence>
<gene>
    <name evidence="2" type="ORF">PCS_02892</name>
</gene>
<accession>M5PQM6</accession>